<evidence type="ECO:0000256" key="1">
    <source>
        <dbReference type="ARBA" id="ARBA00004651"/>
    </source>
</evidence>
<feature type="transmembrane region" description="Helical" evidence="12">
    <location>
        <begin position="351"/>
        <end position="375"/>
    </location>
</feature>
<dbReference type="EMBL" id="MDZA01000155">
    <property type="protein sequence ID" value="OGX90381.1"/>
    <property type="molecule type" value="Genomic_DNA"/>
</dbReference>
<name>A0A1G1THL8_9BACT</name>
<organism evidence="14 15">
    <name type="scientific">Hymenobacter coccineus</name>
    <dbReference type="NCBI Taxonomy" id="1908235"/>
    <lineage>
        <taxon>Bacteria</taxon>
        <taxon>Pseudomonadati</taxon>
        <taxon>Bacteroidota</taxon>
        <taxon>Cytophagia</taxon>
        <taxon>Cytophagales</taxon>
        <taxon>Hymenobacteraceae</taxon>
        <taxon>Hymenobacter</taxon>
    </lineage>
</organism>
<dbReference type="InterPro" id="IPR006153">
    <property type="entry name" value="Cation/H_exchanger_TM"/>
</dbReference>
<evidence type="ECO:0000313" key="14">
    <source>
        <dbReference type="EMBL" id="OGX90381.1"/>
    </source>
</evidence>
<dbReference type="GO" id="GO:0051453">
    <property type="term" value="P:regulation of intracellular pH"/>
    <property type="evidence" value="ECO:0007669"/>
    <property type="project" value="TreeGrafter"/>
</dbReference>
<keyword evidence="4" id="KW-0050">Antiport</keyword>
<evidence type="ECO:0000256" key="3">
    <source>
        <dbReference type="ARBA" id="ARBA00022448"/>
    </source>
</evidence>
<dbReference type="RefSeq" id="WP_070743116.1">
    <property type="nucleotide sequence ID" value="NZ_MDZA01000155.1"/>
</dbReference>
<comment type="caution">
    <text evidence="14">The sequence shown here is derived from an EMBL/GenBank/DDBJ whole genome shotgun (WGS) entry which is preliminary data.</text>
</comment>
<dbReference type="PANTHER" id="PTHR10110:SF195">
    <property type="entry name" value="NA(+)_H(+) ANTIPORTER NHAS2"/>
    <property type="match status" value="1"/>
</dbReference>
<reference evidence="14 15" key="1">
    <citation type="submission" date="2016-08" db="EMBL/GenBank/DDBJ databases">
        <title>Hymenobacter coccineus sp. nov., Hymenobacter lapidarius sp. nov. and Hymenobacter glacialis sp. nov., isolated from Antarctic soil.</title>
        <authorList>
            <person name="Sedlacek I."/>
            <person name="Kralova S."/>
            <person name="Kyrova K."/>
            <person name="Maslanova I."/>
            <person name="Stankova E."/>
            <person name="Vrbovska V."/>
            <person name="Nemec M."/>
            <person name="Bartak M."/>
            <person name="Svec P."/>
            <person name="Busse H.-J."/>
            <person name="Pantucek R."/>
        </authorList>
    </citation>
    <scope>NUCLEOTIDE SEQUENCE [LARGE SCALE GENOMIC DNA]</scope>
    <source>
        <strain evidence="14 15">CCM 8649</strain>
    </source>
</reference>
<dbReference type="InterPro" id="IPR018422">
    <property type="entry name" value="Cation/H_exchanger_CPA1"/>
</dbReference>
<keyword evidence="5" id="KW-1003">Cell membrane</keyword>
<dbReference type="Proteomes" id="UP000177506">
    <property type="component" value="Unassembled WGS sequence"/>
</dbReference>
<evidence type="ECO:0000259" key="13">
    <source>
        <dbReference type="Pfam" id="PF00999"/>
    </source>
</evidence>
<feature type="transmembrane region" description="Helical" evidence="12">
    <location>
        <begin position="99"/>
        <end position="119"/>
    </location>
</feature>
<keyword evidence="9" id="KW-0406">Ion transport</keyword>
<feature type="transmembrane region" description="Helical" evidence="12">
    <location>
        <begin position="131"/>
        <end position="153"/>
    </location>
</feature>
<sequence length="413" mass="43054">MSLFSFAATLLTLAALFSYLNARFFRQPAGIMFLLLGVAAAVGVLAGGHVVPGFTNVVRGALVQFDFTEFLMGSVLSFLLFAGSLHVRVDALKAVWRSIAAYSTVGVLLATGLVGVGTYELLHLSGVELPLLPCLLFGALIAPTDPIAVLGILKTTNLDKKIETNLAGESLFNDGFGVVVFATLLELATPGEAPSAGSAALLLLREAGGGLLAGAVLGYAGYRLIRTVDHFQTEVIVTLALVMGGYALCHALGVSGPLAMVVAGLAIGNVSRSEAVSDTTRDYLEKFWEALDEVLNAVLFVLMGLELVVIGFSPFFLGLGVAAAVLALLVRYVALALPTRLVGLSKKLPPRTLAILSWGGLRGGISLALALGLPASMHPEVFVPMTFAVVLFSAVVQGLTLKRLLGWLAPVPA</sequence>
<feature type="transmembrane region" description="Helical" evidence="12">
    <location>
        <begin position="207"/>
        <end position="225"/>
    </location>
</feature>
<evidence type="ECO:0000256" key="6">
    <source>
        <dbReference type="ARBA" id="ARBA00022692"/>
    </source>
</evidence>
<evidence type="ECO:0000256" key="2">
    <source>
        <dbReference type="ARBA" id="ARBA00007367"/>
    </source>
</evidence>
<dbReference type="GO" id="GO:0015385">
    <property type="term" value="F:sodium:proton antiporter activity"/>
    <property type="evidence" value="ECO:0007669"/>
    <property type="project" value="InterPro"/>
</dbReference>
<dbReference type="AlphaFoldDB" id="A0A1G1THL8"/>
<evidence type="ECO:0000256" key="12">
    <source>
        <dbReference type="SAM" id="Phobius"/>
    </source>
</evidence>
<keyword evidence="7 12" id="KW-1133">Transmembrane helix</keyword>
<keyword evidence="8" id="KW-0915">Sodium</keyword>
<proteinExistence type="inferred from homology"/>
<keyword evidence="10 12" id="KW-0472">Membrane</keyword>
<dbReference type="GO" id="GO:0005886">
    <property type="term" value="C:plasma membrane"/>
    <property type="evidence" value="ECO:0007669"/>
    <property type="project" value="UniProtKB-SubCell"/>
</dbReference>
<dbReference type="OrthoDB" id="9774146at2"/>
<evidence type="ECO:0000256" key="4">
    <source>
        <dbReference type="ARBA" id="ARBA00022449"/>
    </source>
</evidence>
<dbReference type="Gene3D" id="1.20.1530.20">
    <property type="match status" value="1"/>
</dbReference>
<protein>
    <recommendedName>
        <fullName evidence="13">Cation/H+ exchanger transmembrane domain-containing protein</fullName>
    </recommendedName>
</protein>
<evidence type="ECO:0000256" key="5">
    <source>
        <dbReference type="ARBA" id="ARBA00022475"/>
    </source>
</evidence>
<feature type="transmembrane region" description="Helical" evidence="12">
    <location>
        <begin position="297"/>
        <end position="330"/>
    </location>
</feature>
<feature type="domain" description="Cation/H+ exchanger transmembrane" evidence="13">
    <location>
        <begin position="13"/>
        <end position="405"/>
    </location>
</feature>
<feature type="transmembrane region" description="Helical" evidence="12">
    <location>
        <begin position="32"/>
        <end position="58"/>
    </location>
</feature>
<comment type="subcellular location">
    <subcellularLocation>
        <location evidence="1">Cell membrane</location>
        <topology evidence="1">Multi-pass membrane protein</topology>
    </subcellularLocation>
</comment>
<feature type="transmembrane region" description="Helical" evidence="12">
    <location>
        <begin position="381"/>
        <end position="401"/>
    </location>
</feature>
<dbReference type="GO" id="GO:0098719">
    <property type="term" value="P:sodium ion import across plasma membrane"/>
    <property type="evidence" value="ECO:0007669"/>
    <property type="project" value="TreeGrafter"/>
</dbReference>
<evidence type="ECO:0000256" key="9">
    <source>
        <dbReference type="ARBA" id="ARBA00023065"/>
    </source>
</evidence>
<evidence type="ECO:0000313" key="15">
    <source>
        <dbReference type="Proteomes" id="UP000177506"/>
    </source>
</evidence>
<feature type="transmembrane region" description="Helical" evidence="12">
    <location>
        <begin position="70"/>
        <end position="87"/>
    </location>
</feature>
<accession>A0A1G1THL8</accession>
<comment type="similarity">
    <text evidence="2">Belongs to the monovalent cation:proton antiporter 1 (CPA1) transporter (TC 2.A.36) family.</text>
</comment>
<dbReference type="InterPro" id="IPR038770">
    <property type="entry name" value="Na+/solute_symporter_sf"/>
</dbReference>
<keyword evidence="11" id="KW-0739">Sodium transport</keyword>
<dbReference type="PANTHER" id="PTHR10110">
    <property type="entry name" value="SODIUM/HYDROGEN EXCHANGER"/>
    <property type="match status" value="1"/>
</dbReference>
<feature type="transmembrane region" description="Helical" evidence="12">
    <location>
        <begin position="237"/>
        <end position="267"/>
    </location>
</feature>
<gene>
    <name evidence="14" type="ORF">BEN49_06860</name>
</gene>
<keyword evidence="6 12" id="KW-0812">Transmembrane</keyword>
<evidence type="ECO:0000256" key="7">
    <source>
        <dbReference type="ARBA" id="ARBA00022989"/>
    </source>
</evidence>
<keyword evidence="15" id="KW-1185">Reference proteome</keyword>
<keyword evidence="3" id="KW-0813">Transport</keyword>
<evidence type="ECO:0000256" key="10">
    <source>
        <dbReference type="ARBA" id="ARBA00023136"/>
    </source>
</evidence>
<evidence type="ECO:0000256" key="11">
    <source>
        <dbReference type="ARBA" id="ARBA00023201"/>
    </source>
</evidence>
<dbReference type="GO" id="GO:0015386">
    <property type="term" value="F:potassium:proton antiporter activity"/>
    <property type="evidence" value="ECO:0007669"/>
    <property type="project" value="TreeGrafter"/>
</dbReference>
<evidence type="ECO:0000256" key="8">
    <source>
        <dbReference type="ARBA" id="ARBA00023053"/>
    </source>
</evidence>
<dbReference type="Pfam" id="PF00999">
    <property type="entry name" value="Na_H_Exchanger"/>
    <property type="match status" value="1"/>
</dbReference>